<evidence type="ECO:0000313" key="1">
    <source>
        <dbReference type="Proteomes" id="UP000248481"/>
    </source>
</evidence>
<name>A0A8M1MFK4_NEOSC</name>
<dbReference type="GeneID" id="110584971"/>
<sequence>MSFQIYQNASTEVWSAINPPGQHASGSLLHLPLFGLLFPPQGCGLEAAHHCSHALAEKREGAEYVPKMQNQCSSYVLFQDLQKPPQDEWGKTRDTTEATSVLEENLRWALHSARADLHLYDSWRTAS</sequence>
<dbReference type="AlphaFoldDB" id="A0A8M1MFK4"/>
<dbReference type="Proteomes" id="UP000248481">
    <property type="component" value="Chromosome 7"/>
</dbReference>
<dbReference type="RefSeq" id="XP_044772617.1">
    <property type="nucleotide sequence ID" value="XM_044916682.1"/>
</dbReference>
<keyword evidence="1" id="KW-1185">Reference proteome</keyword>
<dbReference type="SUPFAM" id="SSF47240">
    <property type="entry name" value="Ferritin-like"/>
    <property type="match status" value="1"/>
</dbReference>
<organism evidence="1 2">
    <name type="scientific">Neomonachus schauinslandi</name>
    <name type="common">Hawaiian monk seal</name>
    <name type="synonym">Monachus schauinslandi</name>
    <dbReference type="NCBI Taxonomy" id="29088"/>
    <lineage>
        <taxon>Eukaryota</taxon>
        <taxon>Metazoa</taxon>
        <taxon>Chordata</taxon>
        <taxon>Craniata</taxon>
        <taxon>Vertebrata</taxon>
        <taxon>Euteleostomi</taxon>
        <taxon>Mammalia</taxon>
        <taxon>Eutheria</taxon>
        <taxon>Laurasiatheria</taxon>
        <taxon>Carnivora</taxon>
        <taxon>Caniformia</taxon>
        <taxon>Pinnipedia</taxon>
        <taxon>Phocidae</taxon>
        <taxon>Monachinae</taxon>
        <taxon>Monachini</taxon>
        <taxon>Neomonachus</taxon>
    </lineage>
</organism>
<protein>
    <submittedName>
        <fullName evidence="2">Ferritin light chain-like</fullName>
    </submittedName>
</protein>
<dbReference type="InterPro" id="IPR009078">
    <property type="entry name" value="Ferritin-like_SF"/>
</dbReference>
<dbReference type="KEGG" id="nsu:110584971"/>
<dbReference type="Gene3D" id="1.20.1260.10">
    <property type="match status" value="1"/>
</dbReference>
<gene>
    <name evidence="2" type="primary">LOC110584971</name>
</gene>
<proteinExistence type="predicted"/>
<accession>A0A8M1MFK4</accession>
<reference evidence="2" key="1">
    <citation type="submission" date="2025-08" db="UniProtKB">
        <authorList>
            <consortium name="RefSeq"/>
        </authorList>
    </citation>
    <scope>IDENTIFICATION</scope>
    <source>
        <tissue evidence="2">Blood</tissue>
    </source>
</reference>
<dbReference type="InterPro" id="IPR012347">
    <property type="entry name" value="Ferritin-like"/>
</dbReference>
<evidence type="ECO:0000313" key="2">
    <source>
        <dbReference type="RefSeq" id="XP_044772617.1"/>
    </source>
</evidence>